<proteinExistence type="predicted"/>
<comment type="caution">
    <text evidence="1">The sequence shown here is derived from an EMBL/GenBank/DDBJ whole genome shotgun (WGS) entry which is preliminary data.</text>
</comment>
<reference evidence="1 2" key="2">
    <citation type="submission" date="2008-10" db="EMBL/GenBank/DDBJ databases">
        <authorList>
            <person name="Fulton L."/>
            <person name="Clifton S."/>
            <person name="Fulton B."/>
            <person name="Xu J."/>
            <person name="Minx P."/>
            <person name="Pepin K.H."/>
            <person name="Johnson M."/>
            <person name="Bhonagiri V."/>
            <person name="Nash W.E."/>
            <person name="Mardis E.R."/>
            <person name="Wilson R.K."/>
        </authorList>
    </citation>
    <scope>NUCLEOTIDE SEQUENCE [LARGE SCALE GENOMIC DNA]</scope>
    <source>
        <strain evidence="1 2">DSM 30120</strain>
    </source>
</reference>
<evidence type="ECO:0000313" key="1">
    <source>
        <dbReference type="EMBL" id="EEB46933.1"/>
    </source>
</evidence>
<sequence>MPNGGITQRWRILNIKSPAKGFCRALIQKLKVRKLIQLRC</sequence>
<protein>
    <submittedName>
        <fullName evidence="1">Uncharacterized protein</fullName>
    </submittedName>
</protein>
<dbReference type="AlphaFoldDB" id="B6XCI3"/>
<accession>B6XCI3</accession>
<gene>
    <name evidence="1" type="ORF">PROVALCAL_01047</name>
</gene>
<evidence type="ECO:0000313" key="2">
    <source>
        <dbReference type="Proteomes" id="UP000003729"/>
    </source>
</evidence>
<organism evidence="1 2">
    <name type="scientific">Providencia alcalifaciens DSM 30120</name>
    <dbReference type="NCBI Taxonomy" id="520999"/>
    <lineage>
        <taxon>Bacteria</taxon>
        <taxon>Pseudomonadati</taxon>
        <taxon>Pseudomonadota</taxon>
        <taxon>Gammaproteobacteria</taxon>
        <taxon>Enterobacterales</taxon>
        <taxon>Morganellaceae</taxon>
        <taxon>Providencia</taxon>
    </lineage>
</organism>
<dbReference type="EMBL" id="ABXW01000016">
    <property type="protein sequence ID" value="EEB46933.1"/>
    <property type="molecule type" value="Genomic_DNA"/>
</dbReference>
<name>B6XCI3_9GAMM</name>
<dbReference type="Proteomes" id="UP000003729">
    <property type="component" value="Unassembled WGS sequence"/>
</dbReference>
<reference evidence="1 2" key="1">
    <citation type="submission" date="2008-10" db="EMBL/GenBank/DDBJ databases">
        <title>Draft genome sequence of Providencia alcalifaciens (DSM 30120).</title>
        <authorList>
            <person name="Sudarsanam P."/>
            <person name="Ley R."/>
            <person name="Guruge J."/>
            <person name="Turnbaugh P.J."/>
            <person name="Mahowald M."/>
            <person name="Liep D."/>
            <person name="Gordon J."/>
        </authorList>
    </citation>
    <scope>NUCLEOTIDE SEQUENCE [LARGE SCALE GENOMIC DNA]</scope>
    <source>
        <strain evidence="1 2">DSM 30120</strain>
    </source>
</reference>